<evidence type="ECO:0000313" key="1">
    <source>
        <dbReference type="EMBL" id="HIX04591.1"/>
    </source>
</evidence>
<dbReference type="Proteomes" id="UP000824193">
    <property type="component" value="Unassembled WGS sequence"/>
</dbReference>
<protein>
    <submittedName>
        <fullName evidence="1">Uncharacterized protein</fullName>
    </submittedName>
</protein>
<reference evidence="1" key="2">
    <citation type="submission" date="2021-04" db="EMBL/GenBank/DDBJ databases">
        <authorList>
            <person name="Gilroy R."/>
        </authorList>
    </citation>
    <scope>NUCLEOTIDE SEQUENCE</scope>
    <source>
        <strain evidence="1">2239</strain>
    </source>
</reference>
<name>A0A9D1V1X7_9FIRM</name>
<dbReference type="EMBL" id="DXFW01000002">
    <property type="protein sequence ID" value="HIX04591.1"/>
    <property type="molecule type" value="Genomic_DNA"/>
</dbReference>
<organism evidence="1 2">
    <name type="scientific">Candidatus Allofournierella pullicola</name>
    <dbReference type="NCBI Taxonomy" id="2838596"/>
    <lineage>
        <taxon>Bacteria</taxon>
        <taxon>Bacillati</taxon>
        <taxon>Bacillota</taxon>
        <taxon>Clostridia</taxon>
        <taxon>Eubacteriales</taxon>
        <taxon>Oscillospiraceae</taxon>
        <taxon>Allofournierella</taxon>
    </lineage>
</organism>
<comment type="caution">
    <text evidence="1">The sequence shown here is derived from an EMBL/GenBank/DDBJ whole genome shotgun (WGS) entry which is preliminary data.</text>
</comment>
<reference evidence="1" key="1">
    <citation type="journal article" date="2021" name="PeerJ">
        <title>Extensive microbial diversity within the chicken gut microbiome revealed by metagenomics and culture.</title>
        <authorList>
            <person name="Gilroy R."/>
            <person name="Ravi A."/>
            <person name="Getino M."/>
            <person name="Pursley I."/>
            <person name="Horton D.L."/>
            <person name="Alikhan N.F."/>
            <person name="Baker D."/>
            <person name="Gharbi K."/>
            <person name="Hall N."/>
            <person name="Watson M."/>
            <person name="Adriaenssens E.M."/>
            <person name="Foster-Nyarko E."/>
            <person name="Jarju S."/>
            <person name="Secka A."/>
            <person name="Antonio M."/>
            <person name="Oren A."/>
            <person name="Chaudhuri R.R."/>
            <person name="La Ragione R."/>
            <person name="Hildebrand F."/>
            <person name="Pallen M.J."/>
        </authorList>
    </citation>
    <scope>NUCLEOTIDE SEQUENCE</scope>
    <source>
        <strain evidence="1">2239</strain>
    </source>
</reference>
<evidence type="ECO:0000313" key="2">
    <source>
        <dbReference type="Proteomes" id="UP000824193"/>
    </source>
</evidence>
<proteinExistence type="predicted"/>
<sequence length="206" mass="22611">MKKFKPLLIAWAAGLALWLLLGCVSLARTAWYAGQGLAETKTLALEDFTTAGIRPYDAGEEGPWYISTDSDAQLVWQGEAYLDTVWLFVEHQSPPQAVMLYWKTEGQTDFSPRQSVYGIQTAPDVYTFDLGGVKVSEVRIDPDSQGGVVTRFNGVVFNPDLSPLAAFVPGPGEAMLLLFAPPLALAAFWQLRRALGALLKQDDRSK</sequence>
<gene>
    <name evidence="1" type="ORF">H9865_00560</name>
</gene>
<dbReference type="PROSITE" id="PS51257">
    <property type="entry name" value="PROKAR_LIPOPROTEIN"/>
    <property type="match status" value="1"/>
</dbReference>
<dbReference type="AlphaFoldDB" id="A0A9D1V1X7"/>
<accession>A0A9D1V1X7</accession>